<dbReference type="InterPro" id="IPR036397">
    <property type="entry name" value="RNaseH_sf"/>
</dbReference>
<evidence type="ECO:0008006" key="3">
    <source>
        <dbReference type="Google" id="ProtNLM"/>
    </source>
</evidence>
<dbReference type="Gene3D" id="3.30.420.10">
    <property type="entry name" value="Ribonuclease H-like superfamily/Ribonuclease H"/>
    <property type="match status" value="1"/>
</dbReference>
<name>A0A4V1M7J0_9BACT</name>
<evidence type="ECO:0000313" key="1">
    <source>
        <dbReference type="EMBL" id="RXK60042.1"/>
    </source>
</evidence>
<proteinExistence type="predicted"/>
<keyword evidence="2" id="KW-1185">Reference proteome</keyword>
<dbReference type="SUPFAM" id="SSF53098">
    <property type="entry name" value="Ribonuclease H-like"/>
    <property type="match status" value="1"/>
</dbReference>
<protein>
    <recommendedName>
        <fullName evidence="3">Holliday junction resolvase RuvX</fullName>
    </recommendedName>
</protein>
<dbReference type="AlphaFoldDB" id="A0A4V1M7J0"/>
<reference evidence="1 2" key="1">
    <citation type="submission" date="2019-01" db="EMBL/GenBank/DDBJ databases">
        <title>Lacibacter sp. strain TTM-7.</title>
        <authorList>
            <person name="Chen W.-M."/>
        </authorList>
    </citation>
    <scope>NUCLEOTIDE SEQUENCE [LARGE SCALE GENOMIC DNA]</scope>
    <source>
        <strain evidence="1 2">TTM-7</strain>
    </source>
</reference>
<organism evidence="1 2">
    <name type="scientific">Lacibacter luteus</name>
    <dbReference type="NCBI Taxonomy" id="2508719"/>
    <lineage>
        <taxon>Bacteria</taxon>
        <taxon>Pseudomonadati</taxon>
        <taxon>Bacteroidota</taxon>
        <taxon>Chitinophagia</taxon>
        <taxon>Chitinophagales</taxon>
        <taxon>Chitinophagaceae</taxon>
        <taxon>Lacibacter</taxon>
    </lineage>
</organism>
<dbReference type="GO" id="GO:0003676">
    <property type="term" value="F:nucleic acid binding"/>
    <property type="evidence" value="ECO:0007669"/>
    <property type="project" value="InterPro"/>
</dbReference>
<dbReference type="EMBL" id="SDHW01000003">
    <property type="protein sequence ID" value="RXK60042.1"/>
    <property type="molecule type" value="Genomic_DNA"/>
</dbReference>
<dbReference type="RefSeq" id="WP_129131416.1">
    <property type="nucleotide sequence ID" value="NZ_SDHW01000003.1"/>
</dbReference>
<dbReference type="Proteomes" id="UP000290204">
    <property type="component" value="Unassembled WGS sequence"/>
</dbReference>
<gene>
    <name evidence="1" type="ORF">ESA94_13425</name>
</gene>
<dbReference type="InterPro" id="IPR012337">
    <property type="entry name" value="RNaseH-like_sf"/>
</dbReference>
<comment type="caution">
    <text evidence="1">The sequence shown here is derived from an EMBL/GenBank/DDBJ whole genome shotgun (WGS) entry which is preliminary data.</text>
</comment>
<accession>A0A4V1M7J0</accession>
<evidence type="ECO:0000313" key="2">
    <source>
        <dbReference type="Proteomes" id="UP000290204"/>
    </source>
</evidence>
<sequence length="154" mass="17871">MAVLGISTNTRLLGLAIIHEGRLLDYSIRLDKSPWSPAKATRIITSLEPCVRQYSIKKAVLSMPYTYHQTDAFKTVLDAIRTFCKQHHIVFFTETPETIYAMCDQPEKRSKKEVMHTLTDLYPQLSYCFQKELKNKKKYYTKLFEAVAVAMLKE</sequence>